<evidence type="ECO:0000313" key="2">
    <source>
        <dbReference type="EMBL" id="PHT85229.1"/>
    </source>
</evidence>
<dbReference type="Gramene" id="PHT85229">
    <property type="protein sequence ID" value="PHT85229"/>
    <property type="gene ID" value="T459_07335"/>
</dbReference>
<evidence type="ECO:0000313" key="3">
    <source>
        <dbReference type="Proteomes" id="UP000222542"/>
    </source>
</evidence>
<reference evidence="2 3" key="2">
    <citation type="journal article" date="2017" name="Genome Biol.">
        <title>New reference genome sequences of hot pepper reveal the massive evolution of plant disease-resistance genes by retroduplication.</title>
        <authorList>
            <person name="Kim S."/>
            <person name="Park J."/>
            <person name="Yeom S.I."/>
            <person name="Kim Y.M."/>
            <person name="Seo E."/>
            <person name="Kim K.T."/>
            <person name="Kim M.S."/>
            <person name="Lee J.M."/>
            <person name="Cheong K."/>
            <person name="Shin H.S."/>
            <person name="Kim S.B."/>
            <person name="Han K."/>
            <person name="Lee J."/>
            <person name="Park M."/>
            <person name="Lee H.A."/>
            <person name="Lee H.Y."/>
            <person name="Lee Y."/>
            <person name="Oh S."/>
            <person name="Lee J.H."/>
            <person name="Choi E."/>
            <person name="Choi E."/>
            <person name="Lee S.E."/>
            <person name="Jeon J."/>
            <person name="Kim H."/>
            <person name="Choi G."/>
            <person name="Song H."/>
            <person name="Lee J."/>
            <person name="Lee S.C."/>
            <person name="Kwon J.K."/>
            <person name="Lee H.Y."/>
            <person name="Koo N."/>
            <person name="Hong Y."/>
            <person name="Kim R.W."/>
            <person name="Kang W.H."/>
            <person name="Huh J.H."/>
            <person name="Kang B.C."/>
            <person name="Yang T.J."/>
            <person name="Lee Y.H."/>
            <person name="Bennetzen J.L."/>
            <person name="Choi D."/>
        </authorList>
    </citation>
    <scope>NUCLEOTIDE SEQUENCE [LARGE SCALE GENOMIC DNA]</scope>
    <source>
        <strain evidence="3">cv. CM334</strain>
    </source>
</reference>
<evidence type="ECO:0000259" key="1">
    <source>
        <dbReference type="Pfam" id="PF13456"/>
    </source>
</evidence>
<name>A0A2G2ZTC9_CAPAN</name>
<dbReference type="Proteomes" id="UP000222542">
    <property type="component" value="Unassembled WGS sequence"/>
</dbReference>
<dbReference type="InterPro" id="IPR053151">
    <property type="entry name" value="RNase_H-like"/>
</dbReference>
<dbReference type="GO" id="GO:0004523">
    <property type="term" value="F:RNA-DNA hybrid ribonuclease activity"/>
    <property type="evidence" value="ECO:0007669"/>
    <property type="project" value="InterPro"/>
</dbReference>
<protein>
    <recommendedName>
        <fullName evidence="1">RNase H type-1 domain-containing protein</fullName>
    </recommendedName>
</protein>
<dbReference type="InterPro" id="IPR012337">
    <property type="entry name" value="RNaseH-like_sf"/>
</dbReference>
<dbReference type="Pfam" id="PF13456">
    <property type="entry name" value="RVT_3"/>
    <property type="match status" value="1"/>
</dbReference>
<reference evidence="2 3" key="1">
    <citation type="journal article" date="2014" name="Nat. Genet.">
        <title>Genome sequence of the hot pepper provides insights into the evolution of pungency in Capsicum species.</title>
        <authorList>
            <person name="Kim S."/>
            <person name="Park M."/>
            <person name="Yeom S.I."/>
            <person name="Kim Y.M."/>
            <person name="Lee J.M."/>
            <person name="Lee H.A."/>
            <person name="Seo E."/>
            <person name="Choi J."/>
            <person name="Cheong K."/>
            <person name="Kim K.T."/>
            <person name="Jung K."/>
            <person name="Lee G.W."/>
            <person name="Oh S.K."/>
            <person name="Bae C."/>
            <person name="Kim S.B."/>
            <person name="Lee H.Y."/>
            <person name="Kim S.Y."/>
            <person name="Kim M.S."/>
            <person name="Kang B.C."/>
            <person name="Jo Y.D."/>
            <person name="Yang H.B."/>
            <person name="Jeong H.J."/>
            <person name="Kang W.H."/>
            <person name="Kwon J.K."/>
            <person name="Shin C."/>
            <person name="Lim J.Y."/>
            <person name="Park J.H."/>
            <person name="Huh J.H."/>
            <person name="Kim J.S."/>
            <person name="Kim B.D."/>
            <person name="Cohen O."/>
            <person name="Paran I."/>
            <person name="Suh M.C."/>
            <person name="Lee S.B."/>
            <person name="Kim Y.K."/>
            <person name="Shin Y."/>
            <person name="Noh S.J."/>
            <person name="Park J."/>
            <person name="Seo Y.S."/>
            <person name="Kwon S.Y."/>
            <person name="Kim H.A."/>
            <person name="Park J.M."/>
            <person name="Kim H.J."/>
            <person name="Choi S.B."/>
            <person name="Bosland P.W."/>
            <person name="Reeves G."/>
            <person name="Jo S.H."/>
            <person name="Lee B.W."/>
            <person name="Cho H.T."/>
            <person name="Choi H.S."/>
            <person name="Lee M.S."/>
            <person name="Yu Y."/>
            <person name="Do Choi Y."/>
            <person name="Park B.S."/>
            <person name="van Deynze A."/>
            <person name="Ashrafi H."/>
            <person name="Hill T."/>
            <person name="Kim W.T."/>
            <person name="Pai H.S."/>
            <person name="Ahn H.K."/>
            <person name="Yeam I."/>
            <person name="Giovannoni J.J."/>
            <person name="Rose J.K."/>
            <person name="Sorensen I."/>
            <person name="Lee S.J."/>
            <person name="Kim R.W."/>
            <person name="Choi I.Y."/>
            <person name="Choi B.S."/>
            <person name="Lim J.S."/>
            <person name="Lee Y.H."/>
            <person name="Choi D."/>
        </authorList>
    </citation>
    <scope>NUCLEOTIDE SEQUENCE [LARGE SCALE GENOMIC DNA]</scope>
    <source>
        <strain evidence="3">cv. CM334</strain>
    </source>
</reference>
<dbReference type="PANTHER" id="PTHR47723:SF19">
    <property type="entry name" value="POLYNUCLEOTIDYL TRANSFERASE, RIBONUCLEASE H-LIKE SUPERFAMILY PROTEIN"/>
    <property type="match status" value="1"/>
</dbReference>
<keyword evidence="3" id="KW-1185">Reference proteome</keyword>
<dbReference type="SUPFAM" id="SSF53098">
    <property type="entry name" value="Ribonuclease H-like"/>
    <property type="match status" value="1"/>
</dbReference>
<dbReference type="InterPro" id="IPR002156">
    <property type="entry name" value="RNaseH_domain"/>
</dbReference>
<sequence length="93" mass="10372">MEYQWNQLCKVVEKLRSKVTSSLVIWSRPQAGMIKINTDGRFMEQNGKAGIGGVARDGDGNMIFAYAVPLKCQNHHVVEALAAKYVGSMDQER</sequence>
<dbReference type="EMBL" id="AYRZ02000003">
    <property type="protein sequence ID" value="PHT85229.1"/>
    <property type="molecule type" value="Genomic_DNA"/>
</dbReference>
<dbReference type="Gene3D" id="3.30.420.10">
    <property type="entry name" value="Ribonuclease H-like superfamily/Ribonuclease H"/>
    <property type="match status" value="1"/>
</dbReference>
<accession>A0A2G2ZTC9</accession>
<feature type="domain" description="RNase H type-1" evidence="1">
    <location>
        <begin position="37"/>
        <end position="82"/>
    </location>
</feature>
<dbReference type="PANTHER" id="PTHR47723">
    <property type="entry name" value="OS05G0353850 PROTEIN"/>
    <property type="match status" value="1"/>
</dbReference>
<dbReference type="CDD" id="cd06222">
    <property type="entry name" value="RNase_H_like"/>
    <property type="match status" value="1"/>
</dbReference>
<organism evidence="2 3">
    <name type="scientific">Capsicum annuum</name>
    <name type="common">Capsicum pepper</name>
    <dbReference type="NCBI Taxonomy" id="4072"/>
    <lineage>
        <taxon>Eukaryota</taxon>
        <taxon>Viridiplantae</taxon>
        <taxon>Streptophyta</taxon>
        <taxon>Embryophyta</taxon>
        <taxon>Tracheophyta</taxon>
        <taxon>Spermatophyta</taxon>
        <taxon>Magnoliopsida</taxon>
        <taxon>eudicotyledons</taxon>
        <taxon>Gunneridae</taxon>
        <taxon>Pentapetalae</taxon>
        <taxon>asterids</taxon>
        <taxon>lamiids</taxon>
        <taxon>Solanales</taxon>
        <taxon>Solanaceae</taxon>
        <taxon>Solanoideae</taxon>
        <taxon>Capsiceae</taxon>
        <taxon>Capsicum</taxon>
    </lineage>
</organism>
<dbReference type="InterPro" id="IPR044730">
    <property type="entry name" value="RNase_H-like_dom_plant"/>
</dbReference>
<proteinExistence type="predicted"/>
<gene>
    <name evidence="2" type="ORF">T459_07335</name>
</gene>
<comment type="caution">
    <text evidence="2">The sequence shown here is derived from an EMBL/GenBank/DDBJ whole genome shotgun (WGS) entry which is preliminary data.</text>
</comment>
<dbReference type="GO" id="GO:0003676">
    <property type="term" value="F:nucleic acid binding"/>
    <property type="evidence" value="ECO:0007669"/>
    <property type="project" value="InterPro"/>
</dbReference>
<dbReference type="AlphaFoldDB" id="A0A2G2ZTC9"/>
<dbReference type="InterPro" id="IPR036397">
    <property type="entry name" value="RNaseH_sf"/>
</dbReference>